<protein>
    <recommendedName>
        <fullName evidence="1">3-beta hydroxysteroid dehydrogenase/isomerase domain-containing protein</fullName>
    </recommendedName>
</protein>
<evidence type="ECO:0000313" key="2">
    <source>
        <dbReference type="EMBL" id="SVC01380.1"/>
    </source>
</evidence>
<gene>
    <name evidence="2" type="ORF">METZ01_LOCUS254234</name>
</gene>
<dbReference type="EMBL" id="UINC01068618">
    <property type="protein sequence ID" value="SVC01380.1"/>
    <property type="molecule type" value="Genomic_DNA"/>
</dbReference>
<evidence type="ECO:0000259" key="1">
    <source>
        <dbReference type="Pfam" id="PF01073"/>
    </source>
</evidence>
<accession>A0A382IP09</accession>
<reference evidence="2" key="1">
    <citation type="submission" date="2018-05" db="EMBL/GenBank/DDBJ databases">
        <authorList>
            <person name="Lanie J.A."/>
            <person name="Ng W.-L."/>
            <person name="Kazmierczak K.M."/>
            <person name="Andrzejewski T.M."/>
            <person name="Davidsen T.M."/>
            <person name="Wayne K.J."/>
            <person name="Tettelin H."/>
            <person name="Glass J.I."/>
            <person name="Rusch D."/>
            <person name="Podicherti R."/>
            <person name="Tsui H.-C.T."/>
            <person name="Winkler M.E."/>
        </authorList>
    </citation>
    <scope>NUCLEOTIDE SEQUENCE</scope>
</reference>
<dbReference type="SUPFAM" id="SSF51735">
    <property type="entry name" value="NAD(P)-binding Rossmann-fold domains"/>
    <property type="match status" value="1"/>
</dbReference>
<sequence length="65" mass="7514">MRFVLTGGSGFVGNYLIKKLCYLYPHIEIHNLDINPSKPNIRIESEKQNLTNHLVDITNKDDLMK</sequence>
<dbReference type="Pfam" id="PF01073">
    <property type="entry name" value="3Beta_HSD"/>
    <property type="match status" value="1"/>
</dbReference>
<organism evidence="2">
    <name type="scientific">marine metagenome</name>
    <dbReference type="NCBI Taxonomy" id="408172"/>
    <lineage>
        <taxon>unclassified sequences</taxon>
        <taxon>metagenomes</taxon>
        <taxon>ecological metagenomes</taxon>
    </lineage>
</organism>
<dbReference type="Gene3D" id="3.40.50.720">
    <property type="entry name" value="NAD(P)-binding Rossmann-like Domain"/>
    <property type="match status" value="1"/>
</dbReference>
<dbReference type="GO" id="GO:0006694">
    <property type="term" value="P:steroid biosynthetic process"/>
    <property type="evidence" value="ECO:0007669"/>
    <property type="project" value="InterPro"/>
</dbReference>
<dbReference type="InterPro" id="IPR002225">
    <property type="entry name" value="3Beta_OHSteriod_DH/Estase"/>
</dbReference>
<dbReference type="AlphaFoldDB" id="A0A382IP09"/>
<proteinExistence type="predicted"/>
<feature type="non-terminal residue" evidence="2">
    <location>
        <position position="65"/>
    </location>
</feature>
<name>A0A382IP09_9ZZZZ</name>
<dbReference type="GO" id="GO:0016616">
    <property type="term" value="F:oxidoreductase activity, acting on the CH-OH group of donors, NAD or NADP as acceptor"/>
    <property type="evidence" value="ECO:0007669"/>
    <property type="project" value="InterPro"/>
</dbReference>
<dbReference type="InterPro" id="IPR036291">
    <property type="entry name" value="NAD(P)-bd_dom_sf"/>
</dbReference>
<feature type="domain" description="3-beta hydroxysteroid dehydrogenase/isomerase" evidence="1">
    <location>
        <begin position="4"/>
        <end position="64"/>
    </location>
</feature>